<proteinExistence type="predicted"/>
<keyword evidence="3" id="KW-1185">Reference proteome</keyword>
<reference evidence="2 3" key="1">
    <citation type="submission" date="2020-05" db="EMBL/GenBank/DDBJ databases">
        <title>Parvularcula mediterraneae sp. nov., isolated from polypropylene straw from shallow seawater of the seashore of Laganas in Zakynthos island, Greece.</title>
        <authorList>
            <person name="Szabo I."/>
            <person name="Al-Omari J."/>
            <person name="Rado J."/>
            <person name="Szerdahelyi G.S."/>
        </authorList>
    </citation>
    <scope>NUCLEOTIDE SEQUENCE [LARGE SCALE GENOMIC DNA]</scope>
    <source>
        <strain evidence="2 3">ZS-1/3</strain>
    </source>
</reference>
<gene>
    <name evidence="2" type="ORF">HK107_12825</name>
</gene>
<dbReference type="Gene3D" id="3.10.450.50">
    <property type="match status" value="1"/>
</dbReference>
<feature type="signal peptide" evidence="1">
    <location>
        <begin position="1"/>
        <end position="19"/>
    </location>
</feature>
<dbReference type="Proteomes" id="UP000536835">
    <property type="component" value="Unassembled WGS sequence"/>
</dbReference>
<evidence type="ECO:0000313" key="3">
    <source>
        <dbReference type="Proteomes" id="UP000536835"/>
    </source>
</evidence>
<dbReference type="PROSITE" id="PS51257">
    <property type="entry name" value="PROKAR_LIPOPROTEIN"/>
    <property type="match status" value="1"/>
</dbReference>
<protein>
    <submittedName>
        <fullName evidence="2">Nuclear transport factor 2 family protein</fullName>
    </submittedName>
</protein>
<keyword evidence="1" id="KW-0732">Signal</keyword>
<dbReference type="RefSeq" id="WP_173200405.1">
    <property type="nucleotide sequence ID" value="NZ_JABFCX010000003.1"/>
</dbReference>
<evidence type="ECO:0000313" key="2">
    <source>
        <dbReference type="EMBL" id="NNU17208.1"/>
    </source>
</evidence>
<dbReference type="SUPFAM" id="SSF54427">
    <property type="entry name" value="NTF2-like"/>
    <property type="match status" value="1"/>
</dbReference>
<evidence type="ECO:0000256" key="1">
    <source>
        <dbReference type="SAM" id="SignalP"/>
    </source>
</evidence>
<name>A0A7Y3RNB7_9PROT</name>
<dbReference type="AlphaFoldDB" id="A0A7Y3RNB7"/>
<accession>A0A7Y3RNB7</accession>
<sequence>MKRIVWTLALVAGALSACSAPVVPEADREAALAILSDLDDRTLSVEAQLANYADDAVILVPGEREHRGTEALRAHLSTVGVGVDLRTTHEIVELESFDDLVVVQGRVVGSAGPEGSDDVFRFETKNLILLERTDAGGLTISKVIYNMAPTPGE</sequence>
<comment type="caution">
    <text evidence="2">The sequence shown here is derived from an EMBL/GenBank/DDBJ whole genome shotgun (WGS) entry which is preliminary data.</text>
</comment>
<dbReference type="InterPro" id="IPR032710">
    <property type="entry name" value="NTF2-like_dom_sf"/>
</dbReference>
<dbReference type="EMBL" id="JABFCX010000003">
    <property type="protein sequence ID" value="NNU17208.1"/>
    <property type="molecule type" value="Genomic_DNA"/>
</dbReference>
<feature type="chain" id="PRO_5030929102" evidence="1">
    <location>
        <begin position="20"/>
        <end position="153"/>
    </location>
</feature>
<organism evidence="2 3">
    <name type="scientific">Parvularcula mediterranea</name>
    <dbReference type="NCBI Taxonomy" id="2732508"/>
    <lineage>
        <taxon>Bacteria</taxon>
        <taxon>Pseudomonadati</taxon>
        <taxon>Pseudomonadota</taxon>
        <taxon>Alphaproteobacteria</taxon>
        <taxon>Parvularculales</taxon>
        <taxon>Parvularculaceae</taxon>
        <taxon>Parvularcula</taxon>
    </lineage>
</organism>